<dbReference type="GO" id="GO:0071111">
    <property type="term" value="F:cyclic-guanylate-specific phosphodiesterase activity"/>
    <property type="evidence" value="ECO:0007669"/>
    <property type="project" value="InterPro"/>
</dbReference>
<evidence type="ECO:0000259" key="2">
    <source>
        <dbReference type="PROSITE" id="PS50883"/>
    </source>
</evidence>
<protein>
    <submittedName>
        <fullName evidence="3">EAL domain-containing protein</fullName>
    </submittedName>
</protein>
<reference evidence="3" key="1">
    <citation type="submission" date="2022-07" db="EMBL/GenBank/DDBJ databases">
        <authorList>
            <person name="Wu T."/>
        </authorList>
    </citation>
    <scope>NUCLEOTIDE SEQUENCE</scope>
    <source>
        <strain evidence="3">SD-1</strain>
    </source>
</reference>
<feature type="compositionally biased region" description="Basic and acidic residues" evidence="1">
    <location>
        <begin position="58"/>
        <end position="69"/>
    </location>
</feature>
<keyword evidence="4" id="KW-1185">Reference proteome</keyword>
<feature type="compositionally biased region" description="Polar residues" evidence="1">
    <location>
        <begin position="97"/>
        <end position="109"/>
    </location>
</feature>
<dbReference type="PANTHER" id="PTHR33121:SF76">
    <property type="entry name" value="SIGNALING PROTEIN"/>
    <property type="match status" value="1"/>
</dbReference>
<dbReference type="CDD" id="cd01948">
    <property type="entry name" value="EAL"/>
    <property type="match status" value="1"/>
</dbReference>
<accession>A0AAX3EHP4</accession>
<dbReference type="EMBL" id="CP101185">
    <property type="protein sequence ID" value="UYV97463.1"/>
    <property type="molecule type" value="Genomic_DNA"/>
</dbReference>
<dbReference type="PANTHER" id="PTHR33121">
    <property type="entry name" value="CYCLIC DI-GMP PHOSPHODIESTERASE PDEF"/>
    <property type="match status" value="1"/>
</dbReference>
<feature type="region of interest" description="Disordered" evidence="1">
    <location>
        <begin position="1"/>
        <end position="21"/>
    </location>
</feature>
<dbReference type="SUPFAM" id="SSF141868">
    <property type="entry name" value="EAL domain-like"/>
    <property type="match status" value="1"/>
</dbReference>
<dbReference type="Gene3D" id="3.20.20.450">
    <property type="entry name" value="EAL domain"/>
    <property type="match status" value="1"/>
</dbReference>
<dbReference type="SMART" id="SM00052">
    <property type="entry name" value="EAL"/>
    <property type="match status" value="1"/>
</dbReference>
<feature type="domain" description="EAL" evidence="2">
    <location>
        <begin position="117"/>
        <end position="361"/>
    </location>
</feature>
<evidence type="ECO:0000256" key="1">
    <source>
        <dbReference type="SAM" id="MobiDB-lite"/>
    </source>
</evidence>
<feature type="region of interest" description="Disordered" evidence="1">
    <location>
        <begin position="86"/>
        <end position="109"/>
    </location>
</feature>
<evidence type="ECO:0000313" key="3">
    <source>
        <dbReference type="EMBL" id="UYV97463.1"/>
    </source>
</evidence>
<organism evidence="3 4">
    <name type="scientific">Paenarthrobacter ureafaciens</name>
    <dbReference type="NCBI Taxonomy" id="37931"/>
    <lineage>
        <taxon>Bacteria</taxon>
        <taxon>Bacillati</taxon>
        <taxon>Actinomycetota</taxon>
        <taxon>Actinomycetes</taxon>
        <taxon>Micrococcales</taxon>
        <taxon>Micrococcaceae</taxon>
        <taxon>Paenarthrobacter</taxon>
    </lineage>
</organism>
<dbReference type="AlphaFoldDB" id="A0AAX3EHP4"/>
<proteinExistence type="predicted"/>
<evidence type="ECO:0000313" key="4">
    <source>
        <dbReference type="Proteomes" id="UP001163293"/>
    </source>
</evidence>
<dbReference type="Pfam" id="PF00563">
    <property type="entry name" value="EAL"/>
    <property type="match status" value="1"/>
</dbReference>
<dbReference type="InterPro" id="IPR035919">
    <property type="entry name" value="EAL_sf"/>
</dbReference>
<dbReference type="PROSITE" id="PS50883">
    <property type="entry name" value="EAL"/>
    <property type="match status" value="1"/>
</dbReference>
<dbReference type="Proteomes" id="UP001163293">
    <property type="component" value="Chromosome"/>
</dbReference>
<dbReference type="RefSeq" id="WP_083262044.1">
    <property type="nucleotide sequence ID" value="NZ_CP043010.1"/>
</dbReference>
<gene>
    <name evidence="3" type="ORF">NL394_20945</name>
</gene>
<sequence>MSRSGLSLPLGGALEGPPNERAVSAVPAVDDTRVRQQALEIIESILAETDPRSQQSRRNLEERFTQHPDDPKGVLLEHLIVTRTQPETAEAPAAHQDSMSLNRESAEAPQTVTIPVDTEVRKRIQSVLRDKLLLTAFQPIHALPSGEVIGVEALIRFVEQDGAAADVWFREASAAGLGTDLEIAALSCSLAAAEDFPDTMFVAFNLTPETAADPRVRTLLEGAGLSPDRIVIELTGSLERSDGWDDDHGLGPLRRRGLRLAVSASGAGFVSMDKIEELRPDILKLDRHLIEGIDNSEGQRIRARAVVALARELGSSVVAQGIETAGELQEATALNVAAAQGYLLGRPSVHPLDWSSWSLHSQAEAQSVG</sequence>
<dbReference type="InterPro" id="IPR001633">
    <property type="entry name" value="EAL_dom"/>
</dbReference>
<dbReference type="InterPro" id="IPR050706">
    <property type="entry name" value="Cyclic-di-GMP_PDE-like"/>
</dbReference>
<name>A0AAX3EHP4_PAEUR</name>
<feature type="region of interest" description="Disordered" evidence="1">
    <location>
        <begin position="47"/>
        <end position="69"/>
    </location>
</feature>